<dbReference type="STRING" id="390242.SAMN04488024_10924"/>
<keyword evidence="2" id="KW-1185">Reference proteome</keyword>
<dbReference type="AlphaFoldDB" id="A0A1G6YHE4"/>
<evidence type="ECO:0000313" key="2">
    <source>
        <dbReference type="Proteomes" id="UP000199455"/>
    </source>
</evidence>
<reference evidence="2" key="1">
    <citation type="submission" date="2016-10" db="EMBL/GenBank/DDBJ databases">
        <authorList>
            <person name="Varghese N."/>
            <person name="Submissions S."/>
        </authorList>
    </citation>
    <scope>NUCLEOTIDE SEQUENCE [LARGE SCALE GENOMIC DNA]</scope>
    <source>
        <strain evidence="2">DSM 18609</strain>
    </source>
</reference>
<protein>
    <submittedName>
        <fullName evidence="1">Uncharacterized protein</fullName>
    </submittedName>
</protein>
<organism evidence="1 2">
    <name type="scientific">Pedobacter soli</name>
    <dbReference type="NCBI Taxonomy" id="390242"/>
    <lineage>
        <taxon>Bacteria</taxon>
        <taxon>Pseudomonadati</taxon>
        <taxon>Bacteroidota</taxon>
        <taxon>Sphingobacteriia</taxon>
        <taxon>Sphingobacteriales</taxon>
        <taxon>Sphingobacteriaceae</taxon>
        <taxon>Pedobacter</taxon>
    </lineage>
</organism>
<proteinExistence type="predicted"/>
<accession>A0A1G6YHE4</accession>
<sequence>MLLKWYVKEESQLISAVICAISEQLWSRFFPADQMDFRRFIVLLFSGDLRNQRAIMVKVFSRR</sequence>
<gene>
    <name evidence="1" type="ORF">SAMN04488024_10924</name>
</gene>
<name>A0A1G6YHE4_9SPHI</name>
<dbReference type="Proteomes" id="UP000199455">
    <property type="component" value="Unassembled WGS sequence"/>
</dbReference>
<evidence type="ECO:0000313" key="1">
    <source>
        <dbReference type="EMBL" id="SDD89894.1"/>
    </source>
</evidence>
<dbReference type="EMBL" id="FMZH01000009">
    <property type="protein sequence ID" value="SDD89894.1"/>
    <property type="molecule type" value="Genomic_DNA"/>
</dbReference>